<evidence type="ECO:0000256" key="1">
    <source>
        <dbReference type="SAM" id="MobiDB-lite"/>
    </source>
</evidence>
<dbReference type="Proteomes" id="UP000800096">
    <property type="component" value="Unassembled WGS sequence"/>
</dbReference>
<proteinExistence type="predicted"/>
<organism evidence="2 3">
    <name type="scientific">Ampelomyces quisqualis</name>
    <name type="common">Powdery mildew agent</name>
    <dbReference type="NCBI Taxonomy" id="50730"/>
    <lineage>
        <taxon>Eukaryota</taxon>
        <taxon>Fungi</taxon>
        <taxon>Dikarya</taxon>
        <taxon>Ascomycota</taxon>
        <taxon>Pezizomycotina</taxon>
        <taxon>Dothideomycetes</taxon>
        <taxon>Pleosporomycetidae</taxon>
        <taxon>Pleosporales</taxon>
        <taxon>Pleosporineae</taxon>
        <taxon>Phaeosphaeriaceae</taxon>
        <taxon>Ampelomyces</taxon>
    </lineage>
</organism>
<dbReference type="AlphaFoldDB" id="A0A6A5Q949"/>
<reference evidence="2" key="1">
    <citation type="journal article" date="2020" name="Stud. Mycol.">
        <title>101 Dothideomycetes genomes: a test case for predicting lifestyles and emergence of pathogens.</title>
        <authorList>
            <person name="Haridas S."/>
            <person name="Albert R."/>
            <person name="Binder M."/>
            <person name="Bloem J."/>
            <person name="Labutti K."/>
            <person name="Salamov A."/>
            <person name="Andreopoulos B."/>
            <person name="Baker S."/>
            <person name="Barry K."/>
            <person name="Bills G."/>
            <person name="Bluhm B."/>
            <person name="Cannon C."/>
            <person name="Castanera R."/>
            <person name="Culley D."/>
            <person name="Daum C."/>
            <person name="Ezra D."/>
            <person name="Gonzalez J."/>
            <person name="Henrissat B."/>
            <person name="Kuo A."/>
            <person name="Liang C."/>
            <person name="Lipzen A."/>
            <person name="Lutzoni F."/>
            <person name="Magnuson J."/>
            <person name="Mondo S."/>
            <person name="Nolan M."/>
            <person name="Ohm R."/>
            <person name="Pangilinan J."/>
            <person name="Park H.-J."/>
            <person name="Ramirez L."/>
            <person name="Alfaro M."/>
            <person name="Sun H."/>
            <person name="Tritt A."/>
            <person name="Yoshinaga Y."/>
            <person name="Zwiers L.-H."/>
            <person name="Turgeon B."/>
            <person name="Goodwin S."/>
            <person name="Spatafora J."/>
            <person name="Crous P."/>
            <person name="Grigoriev I."/>
        </authorList>
    </citation>
    <scope>NUCLEOTIDE SEQUENCE</scope>
    <source>
        <strain evidence="2">HMLAC05119</strain>
    </source>
</reference>
<keyword evidence="3" id="KW-1185">Reference proteome</keyword>
<gene>
    <name evidence="2" type="ORF">BDU57DRAFT_523946</name>
</gene>
<evidence type="ECO:0000313" key="3">
    <source>
        <dbReference type="Proteomes" id="UP000800096"/>
    </source>
</evidence>
<accession>A0A6A5Q949</accession>
<protein>
    <submittedName>
        <fullName evidence="2">Uncharacterized protein</fullName>
    </submittedName>
</protein>
<name>A0A6A5Q949_AMPQU</name>
<feature type="region of interest" description="Disordered" evidence="1">
    <location>
        <begin position="1"/>
        <end position="55"/>
    </location>
</feature>
<dbReference type="EMBL" id="ML979142">
    <property type="protein sequence ID" value="KAF1911872.1"/>
    <property type="molecule type" value="Genomic_DNA"/>
</dbReference>
<sequence length="55" mass="6150">MPALPHTARPEAIPNHRCSTTLSRRSAKPQKLQQSFAHRRQDPVPRPSHTSDLAA</sequence>
<evidence type="ECO:0000313" key="2">
    <source>
        <dbReference type="EMBL" id="KAF1911872.1"/>
    </source>
</evidence>